<dbReference type="Gene3D" id="2.60.40.10">
    <property type="entry name" value="Immunoglobulins"/>
    <property type="match status" value="8"/>
</dbReference>
<dbReference type="EnsemblProtists" id="Phyra85153">
    <property type="protein sequence ID" value="Phyra85153"/>
    <property type="gene ID" value="Phyra85153"/>
</dbReference>
<evidence type="ECO:0000256" key="1">
    <source>
        <dbReference type="SAM" id="MobiDB-lite"/>
    </source>
</evidence>
<protein>
    <recommendedName>
        <fullName evidence="6">Calponin-homology (CH) domain-containing protein</fullName>
    </recommendedName>
</protein>
<feature type="region of interest" description="Disordered" evidence="1">
    <location>
        <begin position="3358"/>
        <end position="3408"/>
    </location>
</feature>
<dbReference type="GO" id="GO:0005929">
    <property type="term" value="C:cilium"/>
    <property type="evidence" value="ECO:0000318"/>
    <property type="project" value="GO_Central"/>
</dbReference>
<feature type="compositionally biased region" description="Gly residues" evidence="1">
    <location>
        <begin position="2230"/>
        <end position="2243"/>
    </location>
</feature>
<name>H3H3R6_PHYRM</name>
<dbReference type="Pfam" id="PF14874">
    <property type="entry name" value="PapD-like"/>
    <property type="match status" value="1"/>
</dbReference>
<feature type="compositionally biased region" description="Polar residues" evidence="1">
    <location>
        <begin position="1756"/>
        <end position="1768"/>
    </location>
</feature>
<dbReference type="STRING" id="164328.H3H3R6"/>
<dbReference type="InterPro" id="IPR056343">
    <property type="entry name" value="CFAP47_dom"/>
</dbReference>
<dbReference type="Proteomes" id="UP000005238">
    <property type="component" value="Unassembled WGS sequence"/>
</dbReference>
<accession>H3H3R6</accession>
<feature type="region of interest" description="Disordered" evidence="1">
    <location>
        <begin position="329"/>
        <end position="358"/>
    </location>
</feature>
<evidence type="ECO:0000259" key="3">
    <source>
        <dbReference type="Pfam" id="PF26579"/>
    </source>
</evidence>
<reference evidence="5" key="1">
    <citation type="journal article" date="2006" name="Science">
        <title>Phytophthora genome sequences uncover evolutionary origins and mechanisms of pathogenesis.</title>
        <authorList>
            <person name="Tyler B.M."/>
            <person name="Tripathy S."/>
            <person name="Zhang X."/>
            <person name="Dehal P."/>
            <person name="Jiang R.H."/>
            <person name="Aerts A."/>
            <person name="Arredondo F.D."/>
            <person name="Baxter L."/>
            <person name="Bensasson D."/>
            <person name="Beynon J.L."/>
            <person name="Chapman J."/>
            <person name="Damasceno C.M."/>
            <person name="Dorrance A.E."/>
            <person name="Dou D."/>
            <person name="Dickerman A.W."/>
            <person name="Dubchak I.L."/>
            <person name="Garbelotto M."/>
            <person name="Gijzen M."/>
            <person name="Gordon S.G."/>
            <person name="Govers F."/>
            <person name="Grunwald N.J."/>
            <person name="Huang W."/>
            <person name="Ivors K.L."/>
            <person name="Jones R.W."/>
            <person name="Kamoun S."/>
            <person name="Krampis K."/>
            <person name="Lamour K.H."/>
            <person name="Lee M.K."/>
            <person name="McDonald W.H."/>
            <person name="Medina M."/>
            <person name="Meijer H.J."/>
            <person name="Nordberg E.K."/>
            <person name="Maclean D.J."/>
            <person name="Ospina-Giraldo M.D."/>
            <person name="Morris P.F."/>
            <person name="Phuntumart V."/>
            <person name="Putnam N.H."/>
            <person name="Rash S."/>
            <person name="Rose J.K."/>
            <person name="Sakihama Y."/>
            <person name="Salamov A.A."/>
            <person name="Savidor A."/>
            <person name="Scheuring C.F."/>
            <person name="Smith B.M."/>
            <person name="Sobral B.W."/>
            <person name="Terry A."/>
            <person name="Torto-Alalibo T.A."/>
            <person name="Win J."/>
            <person name="Xu Z."/>
            <person name="Zhang H."/>
            <person name="Grigoriev I.V."/>
            <person name="Rokhsar D.S."/>
            <person name="Boore J.L."/>
        </authorList>
    </citation>
    <scope>NUCLEOTIDE SEQUENCE [LARGE SCALE GENOMIC DNA]</scope>
    <source>
        <strain evidence="5">Pr102</strain>
    </source>
</reference>
<proteinExistence type="predicted"/>
<dbReference type="InterPro" id="IPR058952">
    <property type="entry name" value="Ig_CFAP47"/>
</dbReference>
<feature type="region of interest" description="Disordered" evidence="1">
    <location>
        <begin position="189"/>
        <end position="214"/>
    </location>
</feature>
<reference evidence="4" key="2">
    <citation type="submission" date="2015-06" db="UniProtKB">
        <authorList>
            <consortium name="EnsemblProtists"/>
        </authorList>
    </citation>
    <scope>IDENTIFICATION</scope>
    <source>
        <strain evidence="4">Pr102</strain>
    </source>
</reference>
<dbReference type="GO" id="GO:0060271">
    <property type="term" value="P:cilium assembly"/>
    <property type="evidence" value="ECO:0000318"/>
    <property type="project" value="GO_Central"/>
</dbReference>
<feature type="region of interest" description="Disordered" evidence="1">
    <location>
        <begin position="1539"/>
        <end position="1588"/>
    </location>
</feature>
<dbReference type="InParanoid" id="H3H3R6"/>
<dbReference type="Pfam" id="PF24529">
    <property type="entry name" value="CFAP47"/>
    <property type="match status" value="1"/>
</dbReference>
<evidence type="ECO:0000313" key="4">
    <source>
        <dbReference type="EnsemblProtists" id="Phyra85153"/>
    </source>
</evidence>
<keyword evidence="5" id="KW-1185">Reference proteome</keyword>
<feature type="compositionally biased region" description="Low complexity" evidence="1">
    <location>
        <begin position="3359"/>
        <end position="3382"/>
    </location>
</feature>
<dbReference type="InterPro" id="IPR013783">
    <property type="entry name" value="Ig-like_fold"/>
</dbReference>
<feature type="domain" description="CFAP47-like immunoglobulin-like" evidence="3">
    <location>
        <begin position="3137"/>
        <end position="3253"/>
    </location>
</feature>
<feature type="region of interest" description="Disordered" evidence="1">
    <location>
        <begin position="1607"/>
        <end position="1628"/>
    </location>
</feature>
<evidence type="ECO:0008006" key="6">
    <source>
        <dbReference type="Google" id="ProtNLM"/>
    </source>
</evidence>
<feature type="region of interest" description="Disordered" evidence="1">
    <location>
        <begin position="2221"/>
        <end position="2305"/>
    </location>
</feature>
<feature type="region of interest" description="Disordered" evidence="1">
    <location>
        <begin position="2500"/>
        <end position="2532"/>
    </location>
</feature>
<dbReference type="PANTHER" id="PTHR45912">
    <property type="entry name" value="CILIA- AND FLAGELLA-ASSOCIATED PROTEIN 47"/>
    <property type="match status" value="1"/>
</dbReference>
<feature type="compositionally biased region" description="Basic and acidic residues" evidence="1">
    <location>
        <begin position="329"/>
        <end position="339"/>
    </location>
</feature>
<dbReference type="EMBL" id="DS566143">
    <property type="status" value="NOT_ANNOTATED_CDS"/>
    <property type="molecule type" value="Genomic_DNA"/>
</dbReference>
<feature type="region of interest" description="Disordered" evidence="1">
    <location>
        <begin position="612"/>
        <end position="667"/>
    </location>
</feature>
<feature type="compositionally biased region" description="Basic and acidic residues" evidence="1">
    <location>
        <begin position="1551"/>
        <end position="1560"/>
    </location>
</feature>
<feature type="domain" description="Cilia- and flagella-associated protein 47" evidence="2">
    <location>
        <begin position="1663"/>
        <end position="1869"/>
    </location>
</feature>
<dbReference type="eggNOG" id="ENOG502QQ4Q">
    <property type="taxonomic scope" value="Eukaryota"/>
</dbReference>
<sequence length="3408" mass="366200">MPTSTAMGRPSTPCGLRGDHTAWALQVAPSAIEFSAFERGSCYVATLSVRNASDRVLRFRLTPPPHASPFRVLLRGRDLARTENATVSLPPGLSAKYEVAFQVAGVDSEPNSDQDADPEVDAISAIVHDALQLKGDDGSVLEVPLMARRACPLLEVTPALFNVKVEAHGLEMGAFRGIVRVRIWETVHSEDDEEEDSSRVAARGLDSRPPPSAEKIVDVSGSVVEHTAELVLRQGLEPVRSLFFGSLFAGETRTIETLLRNNGPQPLTFKTSISFGGGGGASGAAAGAEEDREAYERRKELRITPAVGCIDPFSEATVSFTYHPRAKTSEEMQRFERKQASGGIDAGHEDYAASSDSNSSLDSASSPFLLLPAPAQPLSAFASIICEDLQAQNLTFEVSAKTYVPQLQLSPTPPLDFGDVRSYDRADILLSLKNLSGLPVRFDIPKGVAHYSVNPRTGRLDVLQSQSLVVSFAPTQLGTFNSVLALRINDGVLEIPVKVLGRAAVVGPVPPVSERLVGGPLALPADFAPKYKFLLPEEAKHTKGKLTRRFQRQPPYELAALNGTAALDEFEFQGTNSTHLTYCVKELASRADHRAAYHDYLAQSRVQREAKARGWKGKAQGLKKSVARARGNNQEEDDGVPNGEDVDLGMDRETRPQPQKLRLPPSLAKSTDPLWLRQHPTGGNAGQSKAFFDELKPTKKKFKPLPATPAELADCARTLEFDELEQVVSGPKTLNFGRLSVNGSATRCLTVQNNLQHSVLVTLHVGGASAPKDGAPGPLEELSRKTQLTSQVVPPRSKAGFDLVFSSSREQFFQQSITYSLNGVHPRQVTIVAEVAPIVVELAPEELRFDFGALDLNTAVARDVVITNTCDSEAPFVWTRLPLLATPDGSNRPESSKSNATTTVTTMTMADKANSTNSTTTPVFEVLPASGTLGPSATMVCKVMYTPPSMTGPLMSALGITPRSGTMWLAQMFQLEVTGGETGIMNCRALLPEVKVVAREKKVDFGTISVGVEREKRISLANLGMHTRAVFYASVEPPSMTTTIGLQVTPAQGVVDPQESTELTVKLLPHRAIALDGTNGSHQVNIVVGLRGGKVLRLPVTASVLVPDVLLVPADAIDFGDVVLGVSVPRVISLENHSSIPACLLLDLSSSAFSHEFALATPPRLVAHLEDASSIFIPLTDDKPRDIAITPDNEAEYDEDASARCSKWQICLPPHATVSCHLVFTPTKEGSYDLVLPLQIAGVGSSFGSGGPTPLKRRVLARAIVPRLRFSSSTMHFNRCVITCEGIRKVPYTKQLVLTNDDAQPLRWQVDTARLRQGNLVTFAAGAAAATVSAGAVSSGTTLAKRIASANPTNSATAVVFHVAPDRGELAPGEEVAIRVSFLPLDAVEYTEDELPLLVDGEPYVNLSLRGEGIHPHLSFSTNRVVLPTVPLGVTASASFHVHATGYDHLELACRVPLDTSRAPLTVSFPRGKTISMACPSLPVELRFSSDASVAFNARLEFFDADGNSFALPVAGCAENCLFTNYTFLQTNGIAAEMAEDGSGSPRSTQQRKEPAKVDSDLDGTSKATNSTGNKRIESDGKSPSSFQFYTHPSGRFPVYLLSTPQAQAEMEKNKETSSSPGHHQTPTGFVVVDPSIALDEDDSSGSGMLSIGQSASQFLLQTSTTDTNATFTDGEIQLVMQYLNANFLRTPVVRFPEDFADNGGRPLYELLDMICIKKPGGLAVPTLRGAGATANSKRKNAAADAMSGGKANGATGPNTTTSSSVPQPSKKDQLTQYVTQYVELLRFLRSYGAMVHDVFPEHLLAQEFYLRACESPHADPALLSSPSFAVLPFVARRRALKNEWRSVSTAAWMKVLYQVIKCFLLARITWKGYQMQLQGDNELSTGDVSARNEKRKPEKQVNAAGRACQGSNIYSEAEMVLIQWLCDRVRSLHKPQQPAIAPMASLGGALLESQLLDIGRDLRDGRWLFHLVAAHIPTLSVDQNAYHCFRWMPEATASRPRRPPSAAQLQHQTGVLLQTLGAFGLDFGLDAARFLRRYTGREILLLLLHLQQTLPQFVPKATIEFRGGLGQAIEKSIELKNPSARPLRYHVFLDGVDRNAAEGGSFGAASASAAASEFTIESNELVLDPGKTMAFVVTFRPRFSRKVTARLVFQAVRGEIAGTSSVGGGGATMVFLLESNIVSRKPVRIIQLETKTYEKRVEEIVIDNQFPTNANFKLSMTQQQQASAPGGGDTAAGLGGSVTTGVLPSSRGGNRRRSVQDRPAAGTQGANSSSSFGMGPDAAGFSGKRHASISSKNRGEDGDSSWCVCAQQPFYLPDFGTSGSSSNGNTTGDDSSGVDGGLSVPPAGLGLGSSVAIRKNGSAKVKLEFLPLVPGNYRCQLLFLDENIGEFLYEVHAVAHLPASLETLELQCEASAAASGAGGGAAAARFRFVRELTIPVKNPLLNRALAVFVERANGHLRTKLKDGLKRCEENHHTNFHVDFNSPYFSANVPELTLSTGSGKPLPASGRSDGSGVDSSGPKAPLKTNQARLGTPHSVVAGTNSVLIDFQPKGAGRYACKLLLRSRNTPCGSSDLRVYDLVAKVKEPNVKTQLEFVAPARHSIVQEIPLSNPTDTTWSLKAMFSNGNTDTAGNAPAGKPPASMFSGPLTLVVPAKRSATYPLTFTPSWIYHETRTFVLVNTATQQQFEFELSGYGEEPLAQDHVVLTCQARSSIVHNFEVLALAGGNGSGDPNGSQVFKVESDLRDVVGASTITVPAGSGGVNRVVKYPLTFSPLVSGSYFGSVTFTNEATNEYLWYTVEASVSPPEPETTLEMRAPVRGAVGVEIGLANPLDSETTFAVELRGRGLLGPSTFTLEAHQSGVYELVYSPLLVTTGDGKDGAVLFSSDAVGQFWYRLNLVADATVAQELDDMSCAVGDVCTQPLWLQNPSDQELQLQYCVTNTRNFSIKGSSTSNMTGNHTVKTPTRVLLPPFGRASVIVEYTPSSLSDFESASIVFSEKNVASDWEFTVRGRGRAPSVMKPLVVTARVNEAASTLFTFKNPFAAPLRVDVKLVAEDFEHSPGSASPPSPRGAPAPVFDMLLKKRRVLLESFGLLQVPISFLPRVVSETRAELVVHGGDEYAELEWRYPLRGVAEAPLYPRVLAVLACQARDAVEKRVECELLAAPDSMVLADETFTVEWEIDAGRFGPMATATAIERALTVTPLPIPLSSSSTSSLPYTIRFEPLRPYRGSVALLVKKNSGGLWRFDVSLDAGDPPVDDVLSIESSLNQTSSVSFQLRNQFRQPAAFTAEFSAGSSSAFTVYPAEGELPPYGSEDGAVFVVSFTPTGYGKMQSGQLVISTEEMQWTFNVKGVYPDATPSSRASGPASSLSLSSSASRARLGMTNSSHGSGGSEQRVERAKLRSSRRM</sequence>
<dbReference type="VEuPathDB" id="FungiDB:KRP23_3978"/>
<feature type="compositionally biased region" description="Low complexity" evidence="1">
    <location>
        <begin position="2509"/>
        <end position="2521"/>
    </location>
</feature>
<feature type="compositionally biased region" description="Acidic residues" evidence="1">
    <location>
        <begin position="634"/>
        <end position="648"/>
    </location>
</feature>
<dbReference type="OMA" id="PMTNEAK"/>
<organism evidence="4 5">
    <name type="scientific">Phytophthora ramorum</name>
    <name type="common">Sudden oak death agent</name>
    <dbReference type="NCBI Taxonomy" id="164328"/>
    <lineage>
        <taxon>Eukaryota</taxon>
        <taxon>Sar</taxon>
        <taxon>Stramenopiles</taxon>
        <taxon>Oomycota</taxon>
        <taxon>Peronosporomycetes</taxon>
        <taxon>Peronosporales</taxon>
        <taxon>Peronosporaceae</taxon>
        <taxon>Phytophthora</taxon>
    </lineage>
</organism>
<dbReference type="PANTHER" id="PTHR45912:SF3">
    <property type="entry name" value="CILIA- AND FLAGELLA-ASSOCIATED PROTEIN 47"/>
    <property type="match status" value="1"/>
</dbReference>
<dbReference type="Pfam" id="PF26579">
    <property type="entry name" value="Ig_CFAP47"/>
    <property type="match status" value="1"/>
</dbReference>
<feature type="region of interest" description="Disordered" evidence="1">
    <location>
        <begin position="2321"/>
        <end position="2344"/>
    </location>
</feature>
<feature type="region of interest" description="Disordered" evidence="1">
    <location>
        <begin position="1739"/>
        <end position="1772"/>
    </location>
</feature>
<evidence type="ECO:0000313" key="5">
    <source>
        <dbReference type="Proteomes" id="UP000005238"/>
    </source>
</evidence>
<evidence type="ECO:0000259" key="2">
    <source>
        <dbReference type="Pfam" id="PF24529"/>
    </source>
</evidence>
<dbReference type="VEuPathDB" id="FungiDB:KRP22_2766"/>
<dbReference type="HOGENOM" id="CLU_225676_0_0_1"/>
<feature type="compositionally biased region" description="Polar residues" evidence="1">
    <location>
        <begin position="1617"/>
        <end position="1628"/>
    </location>
</feature>